<dbReference type="GO" id="GO:0006508">
    <property type="term" value="P:proteolysis"/>
    <property type="evidence" value="ECO:0007669"/>
    <property type="project" value="UniProtKB-KW"/>
</dbReference>
<dbReference type="Proteomes" id="UP000031972">
    <property type="component" value="Unassembled WGS sequence"/>
</dbReference>
<dbReference type="InterPro" id="IPR029058">
    <property type="entry name" value="AB_hydrolase_fold"/>
</dbReference>
<evidence type="ECO:0000313" key="7">
    <source>
        <dbReference type="Proteomes" id="UP000031972"/>
    </source>
</evidence>
<evidence type="ECO:0000256" key="1">
    <source>
        <dbReference type="ARBA" id="ARBA00010040"/>
    </source>
</evidence>
<dbReference type="InterPro" id="IPR011042">
    <property type="entry name" value="6-blade_b-propeller_TolB-like"/>
</dbReference>
<dbReference type="EMBL" id="JXRR01000014">
    <property type="protein sequence ID" value="KIL47360.1"/>
    <property type="molecule type" value="Genomic_DNA"/>
</dbReference>
<sequence>MTEKRKITAEDLCSIHSATDPRWSPDGKEVIFVKTHIDSEKHTYVSNLYHFDVADGEISQWTFGEEKVSSPRWSPDGEKIVFVSNRSGKNQLYLLSKRGGEAKQCTDAEHGAAHPVWAPCSTKIAFSTALEKGETIPKDEKASEEKNKNELNVFVTSTMKYKADGTGLLDEKEQHIAIIDLSKNEVTQITHGDNSYTLHDWSPDGEKILYTTNDEADNKDFSFNNELYLFSLKDLTRDKVRTSEGYVSGASWSPNGKKVAYAASDRTYENASHAKLWVFDSTTGENQCITAGIDAPLGDFAVADIQQGAVMQSAVWNDDESFYFVLSDQGSVSLYFGSTKGEVYPALSGDHHVYGFDVHGGSQQVIAAISTPVNPGDLHVLHIPTGKNTQVTNVNKDILESVEIVQPESIVFNGGEDWEVHGWLMKPAGFTEGEKYPLVLEIHGGPHAMYANTFFHEMQLLAAQGYAVVFVNPRGSHGYGQKFVNAVRGDYGGNDYNDLMAAVDYVIEEYDFIDENRLGVTGGSYGGFMTNWIVGHTDRFKAAVTQRCISNWISFYGVSDIGYYFSEWQIQADLNDIDTLWKHSPLAYVNSINTPLLIMHSEKDYRCPIEQAEQLYIALKKQEKTTTLVRFPESDHNLSRTGKPKLRIERLHHVIEWFGKYL</sequence>
<dbReference type="Pfam" id="PF00326">
    <property type="entry name" value="Peptidase_S9"/>
    <property type="match status" value="1"/>
</dbReference>
<dbReference type="SUPFAM" id="SSF82171">
    <property type="entry name" value="DPP6 N-terminal domain-like"/>
    <property type="match status" value="1"/>
</dbReference>
<keyword evidence="4" id="KW-0720">Serine protease</keyword>
<dbReference type="InterPro" id="IPR011659">
    <property type="entry name" value="WD40"/>
</dbReference>
<evidence type="ECO:0000256" key="4">
    <source>
        <dbReference type="ARBA" id="ARBA00022825"/>
    </source>
</evidence>
<proteinExistence type="inferred from homology"/>
<protein>
    <submittedName>
        <fullName evidence="6">Peptidase</fullName>
    </submittedName>
</protein>
<evidence type="ECO:0000259" key="5">
    <source>
        <dbReference type="Pfam" id="PF00326"/>
    </source>
</evidence>
<dbReference type="RefSeq" id="WP_041056806.1">
    <property type="nucleotide sequence ID" value="NZ_JXRR01000014.1"/>
</dbReference>
<dbReference type="PANTHER" id="PTHR42776">
    <property type="entry name" value="SERINE PEPTIDASE S9 FAMILY MEMBER"/>
    <property type="match status" value="1"/>
</dbReference>
<keyword evidence="3" id="KW-0378">Hydrolase</keyword>
<organism evidence="6 7">
    <name type="scientific">Jeotgalibacillus campisalis</name>
    <dbReference type="NCBI Taxonomy" id="220754"/>
    <lineage>
        <taxon>Bacteria</taxon>
        <taxon>Bacillati</taxon>
        <taxon>Bacillota</taxon>
        <taxon>Bacilli</taxon>
        <taxon>Bacillales</taxon>
        <taxon>Caryophanaceae</taxon>
        <taxon>Jeotgalibacillus</taxon>
    </lineage>
</organism>
<feature type="domain" description="Peptidase S9 prolyl oligopeptidase catalytic" evidence="5">
    <location>
        <begin position="453"/>
        <end position="662"/>
    </location>
</feature>
<evidence type="ECO:0000256" key="2">
    <source>
        <dbReference type="ARBA" id="ARBA00022670"/>
    </source>
</evidence>
<reference evidence="6 7" key="1">
    <citation type="submission" date="2015-01" db="EMBL/GenBank/DDBJ databases">
        <title>Jeotgalibacillus campisalis genome sequencing.</title>
        <authorList>
            <person name="Goh K.M."/>
            <person name="Chan K.-G."/>
            <person name="Yaakop A.S."/>
            <person name="Ee R."/>
            <person name="Gan H.M."/>
            <person name="Chan C.S."/>
        </authorList>
    </citation>
    <scope>NUCLEOTIDE SEQUENCE [LARGE SCALE GENOMIC DNA]</scope>
    <source>
        <strain evidence="6 7">SF-57</strain>
    </source>
</reference>
<dbReference type="FunFam" id="3.40.50.1820:FF:000028">
    <property type="entry name" value="S9 family peptidase"/>
    <property type="match status" value="1"/>
</dbReference>
<dbReference type="OrthoDB" id="108903at2"/>
<accession>A0A0C2RAL5</accession>
<dbReference type="PATRIC" id="fig|220754.4.peg.1550"/>
<dbReference type="Gene3D" id="2.120.10.30">
    <property type="entry name" value="TolB, C-terminal domain"/>
    <property type="match status" value="2"/>
</dbReference>
<dbReference type="InterPro" id="IPR001375">
    <property type="entry name" value="Peptidase_S9_cat"/>
</dbReference>
<comment type="similarity">
    <text evidence="1">Belongs to the peptidase S9C family.</text>
</comment>
<name>A0A0C2RAL5_9BACL</name>
<dbReference type="AlphaFoldDB" id="A0A0C2RAL5"/>
<comment type="caution">
    <text evidence="6">The sequence shown here is derived from an EMBL/GenBank/DDBJ whole genome shotgun (WGS) entry which is preliminary data.</text>
</comment>
<dbReference type="Pfam" id="PF07676">
    <property type="entry name" value="PD40"/>
    <property type="match status" value="4"/>
</dbReference>
<dbReference type="SUPFAM" id="SSF53474">
    <property type="entry name" value="alpha/beta-Hydrolases"/>
    <property type="match status" value="1"/>
</dbReference>
<evidence type="ECO:0000256" key="3">
    <source>
        <dbReference type="ARBA" id="ARBA00022801"/>
    </source>
</evidence>
<dbReference type="PANTHER" id="PTHR42776:SF27">
    <property type="entry name" value="DIPEPTIDYL PEPTIDASE FAMILY MEMBER 6"/>
    <property type="match status" value="1"/>
</dbReference>
<keyword evidence="7" id="KW-1185">Reference proteome</keyword>
<evidence type="ECO:0000313" key="6">
    <source>
        <dbReference type="EMBL" id="KIL47360.1"/>
    </source>
</evidence>
<keyword evidence="2" id="KW-0645">Protease</keyword>
<dbReference type="Gene3D" id="3.40.50.1820">
    <property type="entry name" value="alpha/beta hydrolase"/>
    <property type="match status" value="1"/>
</dbReference>
<gene>
    <name evidence="6" type="ORF">KR50_15270</name>
</gene>
<dbReference type="GO" id="GO:0004252">
    <property type="term" value="F:serine-type endopeptidase activity"/>
    <property type="evidence" value="ECO:0007669"/>
    <property type="project" value="TreeGrafter"/>
</dbReference>